<dbReference type="SUPFAM" id="SSF52540">
    <property type="entry name" value="P-loop containing nucleoside triphosphate hydrolases"/>
    <property type="match status" value="1"/>
</dbReference>
<gene>
    <name evidence="7" type="ORF">TrCOL_g10679</name>
</gene>
<evidence type="ECO:0000259" key="6">
    <source>
        <dbReference type="Pfam" id="PF23150"/>
    </source>
</evidence>
<dbReference type="HAMAP" id="MF_00235">
    <property type="entry name" value="Adenylate_kinase_Adk"/>
    <property type="match status" value="1"/>
</dbReference>
<feature type="compositionally biased region" description="Basic and acidic residues" evidence="4">
    <location>
        <begin position="874"/>
        <end position="884"/>
    </location>
</feature>
<keyword evidence="1" id="KW-0808">Transferase</keyword>
<dbReference type="Pfam" id="PF23150">
    <property type="entry name" value="CFAP61_dimer"/>
    <property type="match status" value="1"/>
</dbReference>
<dbReference type="EMBL" id="BRYA01000184">
    <property type="protein sequence ID" value="GMI42900.1"/>
    <property type="molecule type" value="Genomic_DNA"/>
</dbReference>
<dbReference type="GO" id="GO:0004017">
    <property type="term" value="F:AMP kinase activity"/>
    <property type="evidence" value="ECO:0007669"/>
    <property type="project" value="InterPro"/>
</dbReference>
<keyword evidence="3" id="KW-0418">Kinase</keyword>
<feature type="compositionally biased region" description="Basic and acidic residues" evidence="4">
    <location>
        <begin position="510"/>
        <end position="523"/>
    </location>
</feature>
<dbReference type="PRINTS" id="PR00094">
    <property type="entry name" value="ADENYLTKNASE"/>
</dbReference>
<dbReference type="GO" id="GO:0005524">
    <property type="term" value="F:ATP binding"/>
    <property type="evidence" value="ECO:0007669"/>
    <property type="project" value="InterPro"/>
</dbReference>
<reference evidence="8" key="1">
    <citation type="journal article" date="2023" name="Commun. Biol.">
        <title>Genome analysis of Parmales, the sister group of diatoms, reveals the evolutionary specialization of diatoms from phago-mixotrophs to photoautotrophs.</title>
        <authorList>
            <person name="Ban H."/>
            <person name="Sato S."/>
            <person name="Yoshikawa S."/>
            <person name="Yamada K."/>
            <person name="Nakamura Y."/>
            <person name="Ichinomiya M."/>
            <person name="Sato N."/>
            <person name="Blanc-Mathieu R."/>
            <person name="Endo H."/>
            <person name="Kuwata A."/>
            <person name="Ogata H."/>
        </authorList>
    </citation>
    <scope>NUCLEOTIDE SEQUENCE [LARGE SCALE GENOMIC DNA]</scope>
</reference>
<dbReference type="NCBIfam" id="TIGR01351">
    <property type="entry name" value="adk"/>
    <property type="match status" value="1"/>
</dbReference>
<evidence type="ECO:0000256" key="2">
    <source>
        <dbReference type="ARBA" id="ARBA00022741"/>
    </source>
</evidence>
<keyword evidence="8" id="KW-1185">Reference proteome</keyword>
<dbReference type="Gene3D" id="3.50.50.60">
    <property type="entry name" value="FAD/NAD(P)-binding domain"/>
    <property type="match status" value="2"/>
</dbReference>
<dbReference type="InterPro" id="IPR036188">
    <property type="entry name" value="FAD/NAD-bd_sf"/>
</dbReference>
<evidence type="ECO:0000313" key="7">
    <source>
        <dbReference type="EMBL" id="GMI42900.1"/>
    </source>
</evidence>
<dbReference type="InterPro" id="IPR000850">
    <property type="entry name" value="Adenylat/UMP-CMP_kin"/>
</dbReference>
<dbReference type="PANTHER" id="PTHR21178:SF8">
    <property type="entry name" value="CILIA- AND FLAGELLA-ASSOCIATED PROTEIN 61"/>
    <property type="match status" value="1"/>
</dbReference>
<accession>A0A9W7GF84</accession>
<dbReference type="OrthoDB" id="439792at2759"/>
<dbReference type="InterPro" id="IPR056299">
    <property type="entry name" value="CFAP61_dimer"/>
</dbReference>
<feature type="domain" description="CFAP61 dimerisation" evidence="6">
    <location>
        <begin position="1242"/>
        <end position="1352"/>
    </location>
</feature>
<evidence type="ECO:0008006" key="9">
    <source>
        <dbReference type="Google" id="ProtNLM"/>
    </source>
</evidence>
<evidence type="ECO:0000256" key="3">
    <source>
        <dbReference type="ARBA" id="ARBA00022777"/>
    </source>
</evidence>
<feature type="region of interest" description="Disordered" evidence="4">
    <location>
        <begin position="510"/>
        <end position="529"/>
    </location>
</feature>
<evidence type="ECO:0000256" key="1">
    <source>
        <dbReference type="ARBA" id="ARBA00022679"/>
    </source>
</evidence>
<dbReference type="InterPro" id="IPR032151">
    <property type="entry name" value="CFAP61_N"/>
</dbReference>
<keyword evidence="2" id="KW-0547">Nucleotide-binding</keyword>
<feature type="region of interest" description="Disordered" evidence="4">
    <location>
        <begin position="866"/>
        <end position="886"/>
    </location>
</feature>
<name>A0A9W7GF84_9STRA</name>
<dbReference type="InterPro" id="IPR006259">
    <property type="entry name" value="Adenyl_kin_sub"/>
</dbReference>
<evidence type="ECO:0000256" key="4">
    <source>
        <dbReference type="SAM" id="MobiDB-lite"/>
    </source>
</evidence>
<dbReference type="InterPro" id="IPR033690">
    <property type="entry name" value="Adenylat_kinase_CS"/>
</dbReference>
<dbReference type="Proteomes" id="UP001165065">
    <property type="component" value="Unassembled WGS sequence"/>
</dbReference>
<comment type="caution">
    <text evidence="7">The sequence shown here is derived from an EMBL/GenBank/DDBJ whole genome shotgun (WGS) entry which is preliminary data.</text>
</comment>
<evidence type="ECO:0000259" key="5">
    <source>
        <dbReference type="Pfam" id="PF16092"/>
    </source>
</evidence>
<dbReference type="PANTHER" id="PTHR21178">
    <property type="entry name" value="CILIA- AND FLAGELLA-ASSOCIATED PROTEIN 61"/>
    <property type="match status" value="1"/>
</dbReference>
<feature type="domain" description="Cilia- and flagella-associated protein 61 N-terminal" evidence="5">
    <location>
        <begin position="6"/>
        <end position="278"/>
    </location>
</feature>
<dbReference type="InterPro" id="IPR038884">
    <property type="entry name" value="CFAP61"/>
</dbReference>
<dbReference type="Pfam" id="PF16092">
    <property type="entry name" value="CFAP61_N"/>
    <property type="match status" value="1"/>
</dbReference>
<protein>
    <recommendedName>
        <fullName evidence="9">Adenylate kinase</fullName>
    </recommendedName>
</protein>
<dbReference type="CDD" id="cd01428">
    <property type="entry name" value="ADK"/>
    <property type="match status" value="1"/>
</dbReference>
<organism evidence="7 8">
    <name type="scientific">Triparma columacea</name>
    <dbReference type="NCBI Taxonomy" id="722753"/>
    <lineage>
        <taxon>Eukaryota</taxon>
        <taxon>Sar</taxon>
        <taxon>Stramenopiles</taxon>
        <taxon>Ochrophyta</taxon>
        <taxon>Bolidophyceae</taxon>
        <taxon>Parmales</taxon>
        <taxon>Triparmaceae</taxon>
        <taxon>Triparma</taxon>
    </lineage>
</organism>
<proteinExistence type="inferred from homology"/>
<dbReference type="SUPFAM" id="SSF51905">
    <property type="entry name" value="FAD/NAD(P)-binding domain"/>
    <property type="match status" value="1"/>
</dbReference>
<dbReference type="Gene3D" id="3.40.50.300">
    <property type="entry name" value="P-loop containing nucleotide triphosphate hydrolases"/>
    <property type="match status" value="1"/>
</dbReference>
<sequence length="1447" mass="158199">MSSVVVRRSEIDDQKGLTALISKCGGPSAFRKRFGSYNFAQLIESSYISITSFHKDSRKRLLGYLVLNDTPTHFKHGSEEFLRLFNAAYDDCGARGSNTLWVDFIVADSEYSQEAVESMLVTIYNTLPEVDYVLLNLPKSAAGDKGASAGSDLFVELPVAFEDGEGVEDSEAAEDFQNITIMMSYRERLIPTLAVRAACVEDHDDLVPIFDEQSEVLSENYGSFFLAEMIAAQDGNNKALVAVNQEDRACGLMAISDDVELNVLQSCFHLEAFDYLVKLPEDESYDVLVGQEEEKEELGDGLKGLDLVDEPSAEDAVVVVEAPKLIIAGAPASGKGTQCEMLIEKYGVVHLSTGDMLRAAVAAETEVGLQAKELMESGQLVSDDLIIKVVTDRLAEPDCVAKGWMLDGFPRTRAQADALAAAGIVADAFVLLDVPDDDIVARVTGRRLDPETGKIYHMTFNPPENDEVAARLIQRADDTEEKCRVRLATYQKNIKDISVCYDGSADKEVKFGEGNDEEKKEGEEGGGEGLTIDIEENEEQPTDILKKVNGARGKMEVFADVVGAIDEKLAVRAAKMEKKASESSKAPGSSVVSSKADLADTLATAESNAFSVTLFCLDNYFESRSSDFLPHAFNSFKDRDYCILTVPSSASESPLLKNFVPVTAKSGSTFSHCLYVLHKDALFAKDFMKVERYAEDKFGGSIPRLIKSMGSGGSKVREDIERSKAENDVTLEENPTIASFAVTVGKVLIGVVVVHRKTTNVEDVNWLRGNFHTEDFIAYDRHRARNQGTISSFAVNPVYWGYARYIMKEIMRLFDKTVIYYESRPKEAIPAIVINQFVPVRPRHRALPFKGQDLALWKRHVKAVEGGEEESKEEEGKEEDKWEPTPESGMALQFITKRLLTEPKIACNSKIVVVGASCTGISFIETLLFTPYLNFTNIALVCPYGLPEGGDTVNGVLPKDEDFPSKGRMVGLALANKIRVAGAEMVELDRDAKAIVLSDDSVLPYDVLVLASGRADASKKKVAGAGSGLDGCFFLSDVRGAEEVQGALKHLQAGEKVVVYGGSLESLTCVGALLREGIRGKDIVLVNGFALGDAGMDDAVVGAMEAEGINVRAGLKAVEVLGDSDQCVVGLKVAAEGDEAEEDIECRMIVFAGKHDCNPEVFKAVNGSGLVYDGRLVVSKGMKTVDEHIYAGGTMTKYSRTIKRQLKHERFCSKETGAYIAECVLTKVDPLSPGEVEPEEVPRFSAPRSVSGWMPGGFFYARVSLPAVGDCTTMITGGVGEGTCGRYSILRCDPRGVVCEFIYLGKEEIEVSNYNKIVGLQEAYLNSAVANYERGNVEDWVDFFREDWSTAIMHDRFPLLHASIRHLLGNDEGAFDVSDMIVRGVEEGKDDETLNTTRRNMVGPGGNMLMPSTKKLIEANAIEFLRKNKAVLNRYLLPERQAGGKTE</sequence>
<dbReference type="PROSITE" id="PS00113">
    <property type="entry name" value="ADENYLATE_KINASE"/>
    <property type="match status" value="1"/>
</dbReference>
<dbReference type="Pfam" id="PF00406">
    <property type="entry name" value="ADK"/>
    <property type="match status" value="1"/>
</dbReference>
<dbReference type="InterPro" id="IPR027417">
    <property type="entry name" value="P-loop_NTPase"/>
</dbReference>
<evidence type="ECO:0000313" key="8">
    <source>
        <dbReference type="Proteomes" id="UP001165065"/>
    </source>
</evidence>